<dbReference type="Pfam" id="PF13365">
    <property type="entry name" value="Trypsin_2"/>
    <property type="match status" value="1"/>
</dbReference>
<accession>A0A538TCI2</accession>
<organism evidence="3 4">
    <name type="scientific">Eiseniibacteriota bacterium</name>
    <dbReference type="NCBI Taxonomy" id="2212470"/>
    <lineage>
        <taxon>Bacteria</taxon>
        <taxon>Candidatus Eiseniibacteriota</taxon>
    </lineage>
</organism>
<evidence type="ECO:0000313" key="3">
    <source>
        <dbReference type="EMBL" id="TMQ61338.1"/>
    </source>
</evidence>
<dbReference type="PANTHER" id="PTHR43343:SF3">
    <property type="entry name" value="PROTEASE DO-LIKE 8, CHLOROPLASTIC"/>
    <property type="match status" value="1"/>
</dbReference>
<dbReference type="PRINTS" id="PR00834">
    <property type="entry name" value="PROTEASES2C"/>
</dbReference>
<evidence type="ECO:0008006" key="5">
    <source>
        <dbReference type="Google" id="ProtNLM"/>
    </source>
</evidence>
<keyword evidence="1" id="KW-0645">Protease</keyword>
<evidence type="ECO:0000256" key="1">
    <source>
        <dbReference type="ARBA" id="ARBA00022670"/>
    </source>
</evidence>
<gene>
    <name evidence="3" type="ORF">E6K77_10430</name>
</gene>
<dbReference type="PANTHER" id="PTHR43343">
    <property type="entry name" value="PEPTIDASE S12"/>
    <property type="match status" value="1"/>
</dbReference>
<feature type="non-terminal residue" evidence="3">
    <location>
        <position position="392"/>
    </location>
</feature>
<keyword evidence="2" id="KW-0378">Hydrolase</keyword>
<evidence type="ECO:0000313" key="4">
    <source>
        <dbReference type="Proteomes" id="UP000317366"/>
    </source>
</evidence>
<dbReference type="GO" id="GO:0004252">
    <property type="term" value="F:serine-type endopeptidase activity"/>
    <property type="evidence" value="ECO:0007669"/>
    <property type="project" value="InterPro"/>
</dbReference>
<dbReference type="Proteomes" id="UP000317366">
    <property type="component" value="Unassembled WGS sequence"/>
</dbReference>
<dbReference type="InterPro" id="IPR051201">
    <property type="entry name" value="Chloro_Bact_Ser_Proteases"/>
</dbReference>
<evidence type="ECO:0000256" key="2">
    <source>
        <dbReference type="ARBA" id="ARBA00022801"/>
    </source>
</evidence>
<protein>
    <recommendedName>
        <fullName evidence="5">Serine protease</fullName>
    </recommendedName>
</protein>
<dbReference type="EMBL" id="VBOX01000104">
    <property type="protein sequence ID" value="TMQ61338.1"/>
    <property type="molecule type" value="Genomic_DNA"/>
</dbReference>
<reference evidence="3 4" key="1">
    <citation type="journal article" date="2019" name="Nat. Microbiol.">
        <title>Mediterranean grassland soil C-N compound turnover is dependent on rainfall and depth, and is mediated by genomically divergent microorganisms.</title>
        <authorList>
            <person name="Diamond S."/>
            <person name="Andeer P.F."/>
            <person name="Li Z."/>
            <person name="Crits-Christoph A."/>
            <person name="Burstein D."/>
            <person name="Anantharaman K."/>
            <person name="Lane K.R."/>
            <person name="Thomas B.C."/>
            <person name="Pan C."/>
            <person name="Northen T.R."/>
            <person name="Banfield J.F."/>
        </authorList>
    </citation>
    <scope>NUCLEOTIDE SEQUENCE [LARGE SCALE GENOMIC DNA]</scope>
    <source>
        <strain evidence="3">WS_7</strain>
    </source>
</reference>
<dbReference type="GO" id="GO:0006508">
    <property type="term" value="P:proteolysis"/>
    <property type="evidence" value="ECO:0007669"/>
    <property type="project" value="UniProtKB-KW"/>
</dbReference>
<dbReference type="AlphaFoldDB" id="A0A538TCI2"/>
<dbReference type="InterPro" id="IPR001940">
    <property type="entry name" value="Peptidase_S1C"/>
</dbReference>
<name>A0A538TCI2_UNCEI</name>
<dbReference type="SUPFAM" id="SSF50494">
    <property type="entry name" value="Trypsin-like serine proteases"/>
    <property type="match status" value="1"/>
</dbReference>
<dbReference type="Gene3D" id="2.40.10.120">
    <property type="match status" value="1"/>
</dbReference>
<comment type="caution">
    <text evidence="3">The sequence shown here is derived from an EMBL/GenBank/DDBJ whole genome shotgun (WGS) entry which is preliminary data.</text>
</comment>
<dbReference type="InterPro" id="IPR009003">
    <property type="entry name" value="Peptidase_S1_PA"/>
</dbReference>
<proteinExistence type="predicted"/>
<sequence length="392" mass="41322">MRSRVEAMMGRPLSHWMSLVASFLTISAAFLVHGCAAPVKVTTVGPQTLVPIRVAADSTRAIGVANFRSALISGAAIGGHHDGILSIKQSTYWAKGEISPDVEAGYRHAIEEELRNAGYHAPKSPGNSVFGEEADETWKAKLLVGGTIVQAKFNTYGSLAGNKSEAEMTVRWEILDRESQSVIYKHEAEGRAVSPGVTPEAMTGAMRSSFRAVLADSNFAALTRAIATAVAIGKPTRTFLIPSVRGTEGRPTIEQIVGRSAPAVVRIMTRSGHGSGFLLGGNCLAVTNFHVVSGASLVSVELFDGSRRTAQIVNVDAMADVALIQLDGDCRELTGLPVGPSDVVKVGQEAVAIGSPIAEQLSQTVTKGIVSGIRQVEGRTWIQTDVAINPGN</sequence>